<dbReference type="Pfam" id="PF06629">
    <property type="entry name" value="MipA"/>
    <property type="match status" value="1"/>
</dbReference>
<evidence type="ECO:0000256" key="6">
    <source>
        <dbReference type="SAM" id="SignalP"/>
    </source>
</evidence>
<keyword evidence="8" id="KW-1185">Reference proteome</keyword>
<dbReference type="PANTHER" id="PTHR38776:SF1">
    <property type="entry name" value="MLTA-INTERACTING PROTEIN-RELATED"/>
    <property type="match status" value="1"/>
</dbReference>
<dbReference type="InterPro" id="IPR010583">
    <property type="entry name" value="MipA"/>
</dbReference>
<dbReference type="PANTHER" id="PTHR38776">
    <property type="entry name" value="MLTA-INTERACTING PROTEIN-RELATED"/>
    <property type="match status" value="1"/>
</dbReference>
<sequence length="290" mass="31835">MTRTTCVSKGRGKRVPLVQNRGAWLSLLTLSCGLSAARAADTTPALTDPTPAKGWIITIGGSLQYEPDFEGSKWRRFSPMPSLSWRRVGEAEGFSAPDDGLDFALYDTDRLKVGVVGDYKSGRYSGADRKLFGLRDVPWTIEAGVFAEFWPVLDRFRLRAEVKQGFHGHHGVVADLSADWVERFGSFTFSAGPRFSMGSKSYMTRNFGITPGEAALSGIYRPYRPDSGAKSAGVATALTYDWSENWATTVYARYDRLLDEAAGSPLVRVNGSRDQFTFGTTLSYSFQVGG</sequence>
<accession>A0A927HYI1</accession>
<evidence type="ECO:0000256" key="4">
    <source>
        <dbReference type="ARBA" id="ARBA00023136"/>
    </source>
</evidence>
<comment type="caution">
    <text evidence="7">The sequence shown here is derived from an EMBL/GenBank/DDBJ whole genome shotgun (WGS) entry which is preliminary data.</text>
</comment>
<feature type="chain" id="PRO_5038106942" evidence="6">
    <location>
        <begin position="40"/>
        <end position="290"/>
    </location>
</feature>
<name>A0A927HYI1_9HYPH</name>
<evidence type="ECO:0000256" key="5">
    <source>
        <dbReference type="ARBA" id="ARBA00023237"/>
    </source>
</evidence>
<protein>
    <submittedName>
        <fullName evidence="7">MipA/OmpV family protein</fullName>
    </submittedName>
</protein>
<comment type="similarity">
    <text evidence="2">Belongs to the MipA/OmpV family.</text>
</comment>
<evidence type="ECO:0000256" key="1">
    <source>
        <dbReference type="ARBA" id="ARBA00004442"/>
    </source>
</evidence>
<gene>
    <name evidence="7" type="ORF">IED13_01975</name>
</gene>
<keyword evidence="5" id="KW-0998">Cell outer membrane</keyword>
<dbReference type="EMBL" id="JACXWY010000001">
    <property type="protein sequence ID" value="MBD3844451.1"/>
    <property type="molecule type" value="Genomic_DNA"/>
</dbReference>
<dbReference type="PROSITE" id="PS51257">
    <property type="entry name" value="PROKAR_LIPOPROTEIN"/>
    <property type="match status" value="1"/>
</dbReference>
<dbReference type="AlphaFoldDB" id="A0A927HYI1"/>
<proteinExistence type="inferred from homology"/>
<feature type="signal peptide" evidence="6">
    <location>
        <begin position="1"/>
        <end position="39"/>
    </location>
</feature>
<keyword evidence="3 6" id="KW-0732">Signal</keyword>
<dbReference type="Proteomes" id="UP000619295">
    <property type="component" value="Unassembled WGS sequence"/>
</dbReference>
<evidence type="ECO:0000313" key="8">
    <source>
        <dbReference type="Proteomes" id="UP000619295"/>
    </source>
</evidence>
<keyword evidence="4" id="KW-0472">Membrane</keyword>
<comment type="subcellular location">
    <subcellularLocation>
        <location evidence="1">Cell outer membrane</location>
    </subcellularLocation>
</comment>
<organism evidence="7 8">
    <name type="scientific">Bosea spartocytisi</name>
    <dbReference type="NCBI Taxonomy" id="2773451"/>
    <lineage>
        <taxon>Bacteria</taxon>
        <taxon>Pseudomonadati</taxon>
        <taxon>Pseudomonadota</taxon>
        <taxon>Alphaproteobacteria</taxon>
        <taxon>Hyphomicrobiales</taxon>
        <taxon>Boseaceae</taxon>
        <taxon>Bosea</taxon>
    </lineage>
</organism>
<dbReference type="GO" id="GO:0009279">
    <property type="term" value="C:cell outer membrane"/>
    <property type="evidence" value="ECO:0007669"/>
    <property type="project" value="UniProtKB-SubCell"/>
</dbReference>
<dbReference type="RefSeq" id="WP_191123195.1">
    <property type="nucleotide sequence ID" value="NZ_JACXWY010000001.1"/>
</dbReference>
<reference evidence="7" key="1">
    <citation type="submission" date="2020-09" db="EMBL/GenBank/DDBJ databases">
        <title>Bosea spartocytisi sp. nov. a root nodule endophyte of Spartocytisus supranubius in the high mountain ecosystem fo the Teide National Park (Canary Islands, Spain).</title>
        <authorList>
            <person name="Pulido-Suarez L."/>
            <person name="Peix A."/>
            <person name="Igual J.M."/>
            <person name="Socas-Perez N."/>
            <person name="Velazquez E."/>
            <person name="Flores-Felix J.D."/>
            <person name="Leon-Barrios M."/>
        </authorList>
    </citation>
    <scope>NUCLEOTIDE SEQUENCE</scope>
    <source>
        <strain evidence="7">SSUT16</strain>
    </source>
</reference>
<evidence type="ECO:0000256" key="2">
    <source>
        <dbReference type="ARBA" id="ARBA00005722"/>
    </source>
</evidence>
<evidence type="ECO:0000256" key="3">
    <source>
        <dbReference type="ARBA" id="ARBA00022729"/>
    </source>
</evidence>
<evidence type="ECO:0000313" key="7">
    <source>
        <dbReference type="EMBL" id="MBD3844451.1"/>
    </source>
</evidence>